<proteinExistence type="predicted"/>
<evidence type="ECO:0000256" key="2">
    <source>
        <dbReference type="PROSITE-ProRule" id="PRU00169"/>
    </source>
</evidence>
<gene>
    <name evidence="4" type="ORF">ANSO36C_08630</name>
</gene>
<dbReference type="EMBL" id="AP025732">
    <property type="protein sequence ID" value="BDI15061.1"/>
    <property type="molecule type" value="Genomic_DNA"/>
</dbReference>
<dbReference type="Gene3D" id="3.40.50.2300">
    <property type="match status" value="1"/>
</dbReference>
<evidence type="ECO:0000256" key="1">
    <source>
        <dbReference type="ARBA" id="ARBA00022553"/>
    </source>
</evidence>
<dbReference type="InterPro" id="IPR011006">
    <property type="entry name" value="CheY-like_superfamily"/>
</dbReference>
<protein>
    <recommendedName>
        <fullName evidence="3">Response regulatory domain-containing protein</fullName>
    </recommendedName>
</protein>
<feature type="domain" description="Response regulatory" evidence="3">
    <location>
        <begin position="3"/>
        <end position="86"/>
    </location>
</feature>
<feature type="modified residue" description="4-aspartylphosphate" evidence="2">
    <location>
        <position position="52"/>
    </location>
</feature>
<dbReference type="PROSITE" id="PS50110">
    <property type="entry name" value="RESPONSE_REGULATORY"/>
    <property type="match status" value="1"/>
</dbReference>
<dbReference type="PANTHER" id="PTHR44591">
    <property type="entry name" value="STRESS RESPONSE REGULATOR PROTEIN 1"/>
    <property type="match status" value="1"/>
</dbReference>
<evidence type="ECO:0000313" key="4">
    <source>
        <dbReference type="EMBL" id="BDI15061.1"/>
    </source>
</evidence>
<name>A0ABN6PVL5_NOSCO</name>
<keyword evidence="1 2" id="KW-0597">Phosphoprotein</keyword>
<accession>A0ABN6PVL5</accession>
<organism evidence="4 5">
    <name type="scientific">Nostoc cf. commune SO-36</name>
    <dbReference type="NCBI Taxonomy" id="449208"/>
    <lineage>
        <taxon>Bacteria</taxon>
        <taxon>Bacillati</taxon>
        <taxon>Cyanobacteriota</taxon>
        <taxon>Cyanophyceae</taxon>
        <taxon>Nostocales</taxon>
        <taxon>Nostocaceae</taxon>
        <taxon>Nostoc</taxon>
    </lineage>
</organism>
<evidence type="ECO:0000259" key="3">
    <source>
        <dbReference type="PROSITE" id="PS50110"/>
    </source>
</evidence>
<reference evidence="4" key="1">
    <citation type="submission" date="2022-04" db="EMBL/GenBank/DDBJ databases">
        <title>Complete genome sequence of a cyanobacterium, Nostoc sp. SO-36, isolated in Antarctica.</title>
        <authorList>
            <person name="Kanesaki Y."/>
            <person name="Effendi D."/>
            <person name="Sakamoto T."/>
            <person name="Ohtani S."/>
            <person name="Awai K."/>
        </authorList>
    </citation>
    <scope>NUCLEOTIDE SEQUENCE</scope>
    <source>
        <strain evidence="4">SO-36</strain>
    </source>
</reference>
<dbReference type="Proteomes" id="UP001055453">
    <property type="component" value="Chromosome"/>
</dbReference>
<evidence type="ECO:0000313" key="5">
    <source>
        <dbReference type="Proteomes" id="UP001055453"/>
    </source>
</evidence>
<dbReference type="InterPro" id="IPR001789">
    <property type="entry name" value="Sig_transdc_resp-reg_receiver"/>
</dbReference>
<sequence length="86" mass="9528">MSKILIIEDEEAVRENILDLLEAEDFETIAAANGRIGINLAISEVPDLILCDMMMPEIDGYGVLTTFTPRTINGNDSLHLFNCQIC</sequence>
<keyword evidence="5" id="KW-1185">Reference proteome</keyword>
<dbReference type="PANTHER" id="PTHR44591:SF3">
    <property type="entry name" value="RESPONSE REGULATORY DOMAIN-CONTAINING PROTEIN"/>
    <property type="match status" value="1"/>
</dbReference>
<dbReference type="SUPFAM" id="SSF52172">
    <property type="entry name" value="CheY-like"/>
    <property type="match status" value="1"/>
</dbReference>
<dbReference type="InterPro" id="IPR050595">
    <property type="entry name" value="Bact_response_regulator"/>
</dbReference>
<dbReference type="Pfam" id="PF00072">
    <property type="entry name" value="Response_reg"/>
    <property type="match status" value="1"/>
</dbReference>